<keyword evidence="3" id="KW-1185">Reference proteome</keyword>
<dbReference type="Proteomes" id="UP000596742">
    <property type="component" value="Unassembled WGS sequence"/>
</dbReference>
<protein>
    <submittedName>
        <fullName evidence="2">Uncharacterized protein</fullName>
    </submittedName>
</protein>
<evidence type="ECO:0000313" key="2">
    <source>
        <dbReference type="EMBL" id="VDI01917.1"/>
    </source>
</evidence>
<sequence>MTTNGSFLQQQQQNFKNFKKLSVTLHLALQITPSNYRHPSMPSSEQVVPYTALEGRMEADLPNEKGAAEHSHDKNSMECSDVKIEVNSQHQPTYNSCDLIEDDKDVLQLETETQQDLSDSLHPKECSSNMDQDKNNNVCSDDFSLDLDEDSNQHDPKQHQYPSGSGTQPWCPTFSVPLDTGDTDMGYSSHSACSSCQQGSQTDSGQNINFTDVEYAEDCFDGDDEMEDLLFHFDRFFRNRYEELLTEQGMHVRQIIKKAAKSYDDKCCIADTDPNSVEVTDKATQTVVVEKFSLPPIIIEDSSCQALERLEDHNKIPTKSLPLDQPGTACLSKDKQFLKILSLTCAVSNLLHRKEYKT</sequence>
<evidence type="ECO:0000313" key="3">
    <source>
        <dbReference type="Proteomes" id="UP000596742"/>
    </source>
</evidence>
<gene>
    <name evidence="2" type="ORF">MGAL_10B072441</name>
</gene>
<evidence type="ECO:0000256" key="1">
    <source>
        <dbReference type="SAM" id="MobiDB-lite"/>
    </source>
</evidence>
<dbReference type="AlphaFoldDB" id="A0A8B6C8K3"/>
<reference evidence="2" key="1">
    <citation type="submission" date="2018-11" db="EMBL/GenBank/DDBJ databases">
        <authorList>
            <person name="Alioto T."/>
            <person name="Alioto T."/>
        </authorList>
    </citation>
    <scope>NUCLEOTIDE SEQUENCE</scope>
</reference>
<accession>A0A8B6C8K3</accession>
<comment type="caution">
    <text evidence="2">The sequence shown here is derived from an EMBL/GenBank/DDBJ whole genome shotgun (WGS) entry which is preliminary data.</text>
</comment>
<feature type="compositionally biased region" description="Polar residues" evidence="1">
    <location>
        <begin position="160"/>
        <end position="170"/>
    </location>
</feature>
<dbReference type="EMBL" id="UYJE01001402">
    <property type="protein sequence ID" value="VDI01917.1"/>
    <property type="molecule type" value="Genomic_DNA"/>
</dbReference>
<feature type="compositionally biased region" description="Polar residues" evidence="1">
    <location>
        <begin position="126"/>
        <end position="139"/>
    </location>
</feature>
<name>A0A8B6C8K3_MYTGA</name>
<proteinExistence type="predicted"/>
<feature type="region of interest" description="Disordered" evidence="1">
    <location>
        <begin position="111"/>
        <end position="171"/>
    </location>
</feature>
<organism evidence="2 3">
    <name type="scientific">Mytilus galloprovincialis</name>
    <name type="common">Mediterranean mussel</name>
    <dbReference type="NCBI Taxonomy" id="29158"/>
    <lineage>
        <taxon>Eukaryota</taxon>
        <taxon>Metazoa</taxon>
        <taxon>Spiralia</taxon>
        <taxon>Lophotrochozoa</taxon>
        <taxon>Mollusca</taxon>
        <taxon>Bivalvia</taxon>
        <taxon>Autobranchia</taxon>
        <taxon>Pteriomorphia</taxon>
        <taxon>Mytilida</taxon>
        <taxon>Mytiloidea</taxon>
        <taxon>Mytilidae</taxon>
        <taxon>Mytilinae</taxon>
        <taxon>Mytilus</taxon>
    </lineage>
</organism>
<dbReference type="OrthoDB" id="6162682at2759"/>